<comment type="similarity">
    <text evidence="1">Belongs to the 2Fe2S plant-type ferredoxin family.</text>
</comment>
<dbReference type="EMBL" id="JFHE01000092">
    <property type="protein sequence ID" value="KDR24964.1"/>
    <property type="molecule type" value="Genomic_DNA"/>
</dbReference>
<evidence type="ECO:0000259" key="9">
    <source>
        <dbReference type="PROSITE" id="PS51085"/>
    </source>
</evidence>
<dbReference type="Gene3D" id="3.10.20.30">
    <property type="match status" value="1"/>
</dbReference>
<name>A0A069NBD2_9BURK</name>
<protein>
    <submittedName>
        <fullName evidence="11">Ferredoxin</fullName>
    </submittedName>
</protein>
<sequence>MNEARVFKLTIAPGGQVVEAEAGVSLLAAALRGGVSLPSSCRNGTCRACMCRLIAGKIGYRIDWPGLTAEEKADGWILPCVALPRSDVTIDQPDAKLAAAVPRAVRSRGF</sequence>
<evidence type="ECO:0000256" key="1">
    <source>
        <dbReference type="ARBA" id="ARBA00007874"/>
    </source>
</evidence>
<keyword evidence="4" id="KW-0479">Metal-binding</keyword>
<evidence type="ECO:0000313" key="11">
    <source>
        <dbReference type="EMBL" id="KDR24964.1"/>
    </source>
</evidence>
<dbReference type="GO" id="GO:0051537">
    <property type="term" value="F:2 iron, 2 sulfur cluster binding"/>
    <property type="evidence" value="ECO:0007669"/>
    <property type="project" value="UniProtKB-KW"/>
</dbReference>
<evidence type="ECO:0000256" key="6">
    <source>
        <dbReference type="ARBA" id="ARBA00023004"/>
    </source>
</evidence>
<dbReference type="GO" id="GO:0046872">
    <property type="term" value="F:metal ion binding"/>
    <property type="evidence" value="ECO:0007669"/>
    <property type="project" value="UniProtKB-KW"/>
</dbReference>
<dbReference type="eggNOG" id="COG1018">
    <property type="taxonomic scope" value="Bacteria"/>
</dbReference>
<dbReference type="STRING" id="1071679.BG57_33010"/>
<keyword evidence="7" id="KW-0411">Iron-sulfur</keyword>
<dbReference type="InterPro" id="IPR012675">
    <property type="entry name" value="Beta-grasp_dom_sf"/>
</dbReference>
<dbReference type="AlphaFoldDB" id="A0A069NBD2"/>
<dbReference type="RefSeq" id="WP_035970964.1">
    <property type="nucleotide sequence ID" value="NZ_BMEG01000001.1"/>
</dbReference>
<dbReference type="PANTHER" id="PTHR43112">
    <property type="entry name" value="FERREDOXIN"/>
    <property type="match status" value="1"/>
</dbReference>
<accession>A0A069NBD2</accession>
<keyword evidence="2" id="KW-0813">Transport</keyword>
<dbReference type="Proteomes" id="UP000597138">
    <property type="component" value="Unassembled WGS sequence"/>
</dbReference>
<evidence type="ECO:0000256" key="3">
    <source>
        <dbReference type="ARBA" id="ARBA00022714"/>
    </source>
</evidence>
<evidence type="ECO:0000256" key="8">
    <source>
        <dbReference type="ARBA" id="ARBA00034078"/>
    </source>
</evidence>
<evidence type="ECO:0000256" key="4">
    <source>
        <dbReference type="ARBA" id="ARBA00022723"/>
    </source>
</evidence>
<comment type="cofactor">
    <cofactor evidence="8">
        <name>[2Fe-2S] cluster</name>
        <dbReference type="ChEBI" id="CHEBI:190135"/>
    </cofactor>
</comment>
<dbReference type="InterPro" id="IPR036010">
    <property type="entry name" value="2Fe-2S_ferredoxin-like_sf"/>
</dbReference>
<evidence type="ECO:0000256" key="5">
    <source>
        <dbReference type="ARBA" id="ARBA00022982"/>
    </source>
</evidence>
<feature type="domain" description="2Fe-2S ferredoxin-type" evidence="9">
    <location>
        <begin position="7"/>
        <end position="96"/>
    </location>
</feature>
<dbReference type="PROSITE" id="PS51085">
    <property type="entry name" value="2FE2S_FER_2"/>
    <property type="match status" value="1"/>
</dbReference>
<reference evidence="11 12" key="2">
    <citation type="submission" date="2014-03" db="EMBL/GenBank/DDBJ databases">
        <title>Draft Genome Sequences of Four Burkholderia Strains.</title>
        <authorList>
            <person name="Liu X.Y."/>
            <person name="Li C.X."/>
            <person name="Xu J.H."/>
        </authorList>
    </citation>
    <scope>NUCLEOTIDE SEQUENCE [LARGE SCALE GENOMIC DNA]</scope>
    <source>
        <strain evidence="11 12">R27</strain>
    </source>
</reference>
<keyword evidence="3" id="KW-0001">2Fe-2S</keyword>
<keyword evidence="5" id="KW-0249">Electron transport</keyword>
<dbReference type="PANTHER" id="PTHR43112:SF3">
    <property type="entry name" value="FERREDOXIN-2, CHLOROPLASTIC"/>
    <property type="match status" value="1"/>
</dbReference>
<comment type="caution">
    <text evidence="11">The sequence shown here is derived from an EMBL/GenBank/DDBJ whole genome shotgun (WGS) entry which is preliminary data.</text>
</comment>
<dbReference type="InterPro" id="IPR001041">
    <property type="entry name" value="2Fe-2S_ferredoxin-type"/>
</dbReference>
<keyword evidence="6" id="KW-0408">Iron</keyword>
<gene>
    <name evidence="11" type="ORF">BG57_33010</name>
    <name evidence="10" type="ORF">GCM10010985_04430</name>
</gene>
<evidence type="ECO:0000256" key="7">
    <source>
        <dbReference type="ARBA" id="ARBA00023014"/>
    </source>
</evidence>
<dbReference type="CDD" id="cd00207">
    <property type="entry name" value="fer2"/>
    <property type="match status" value="1"/>
</dbReference>
<dbReference type="EMBL" id="BMEG01000001">
    <property type="protein sequence ID" value="GGD53807.1"/>
    <property type="molecule type" value="Genomic_DNA"/>
</dbReference>
<organism evidence="11 12">
    <name type="scientific">Caballeronia grimmiae</name>
    <dbReference type="NCBI Taxonomy" id="1071679"/>
    <lineage>
        <taxon>Bacteria</taxon>
        <taxon>Pseudomonadati</taxon>
        <taxon>Pseudomonadota</taxon>
        <taxon>Betaproteobacteria</taxon>
        <taxon>Burkholderiales</taxon>
        <taxon>Burkholderiaceae</taxon>
        <taxon>Caballeronia</taxon>
    </lineage>
</organism>
<dbReference type="Proteomes" id="UP000027439">
    <property type="component" value="Unassembled WGS sequence"/>
</dbReference>
<reference evidence="13" key="3">
    <citation type="journal article" date="2019" name="Int. J. Syst. Evol. Microbiol.">
        <title>The Global Catalogue of Microorganisms (GCM) 10K type strain sequencing project: providing services to taxonomists for standard genome sequencing and annotation.</title>
        <authorList>
            <consortium name="The Broad Institute Genomics Platform"/>
            <consortium name="The Broad Institute Genome Sequencing Center for Infectious Disease"/>
            <person name="Wu L."/>
            <person name="Ma J."/>
        </authorList>
    </citation>
    <scope>NUCLEOTIDE SEQUENCE [LARGE SCALE GENOMIC DNA]</scope>
    <source>
        <strain evidence="13">CGMCC 1.11013</strain>
    </source>
</reference>
<evidence type="ECO:0000313" key="10">
    <source>
        <dbReference type="EMBL" id="GGD53807.1"/>
    </source>
</evidence>
<reference evidence="10" key="4">
    <citation type="submission" date="2024-05" db="EMBL/GenBank/DDBJ databases">
        <authorList>
            <person name="Sun Q."/>
            <person name="Zhou Y."/>
        </authorList>
    </citation>
    <scope>NUCLEOTIDE SEQUENCE</scope>
    <source>
        <strain evidence="10">CGMCC 1.11013</strain>
    </source>
</reference>
<evidence type="ECO:0000313" key="13">
    <source>
        <dbReference type="Proteomes" id="UP000597138"/>
    </source>
</evidence>
<reference evidence="10" key="1">
    <citation type="journal article" date="2014" name="Int. J. Syst. Evol. Microbiol.">
        <title>Complete genome of a new Firmicutes species belonging to the dominant human colonic microbiota ('Ruminococcus bicirculans') reveals two chromosomes and a selective capacity to utilize plant glucans.</title>
        <authorList>
            <consortium name="NISC Comparative Sequencing Program"/>
            <person name="Wegmann U."/>
            <person name="Louis P."/>
            <person name="Goesmann A."/>
            <person name="Henrissat B."/>
            <person name="Duncan S.H."/>
            <person name="Flint H.J."/>
        </authorList>
    </citation>
    <scope>NUCLEOTIDE SEQUENCE</scope>
    <source>
        <strain evidence="10">CGMCC 1.11013</strain>
    </source>
</reference>
<proteinExistence type="inferred from homology"/>
<evidence type="ECO:0000256" key="2">
    <source>
        <dbReference type="ARBA" id="ARBA00022448"/>
    </source>
</evidence>
<evidence type="ECO:0000313" key="12">
    <source>
        <dbReference type="Proteomes" id="UP000027439"/>
    </source>
</evidence>
<dbReference type="Pfam" id="PF00111">
    <property type="entry name" value="Fer2"/>
    <property type="match status" value="1"/>
</dbReference>
<keyword evidence="13" id="KW-1185">Reference proteome</keyword>
<dbReference type="OrthoDB" id="9806195at2"/>
<dbReference type="SUPFAM" id="SSF54292">
    <property type="entry name" value="2Fe-2S ferredoxin-like"/>
    <property type="match status" value="1"/>
</dbReference>